<dbReference type="PANTHER" id="PTHR42798">
    <property type="entry name" value="LIPOPROTEIN-RELEASING SYSTEM ATP-BINDING PROTEIN LOLD"/>
    <property type="match status" value="1"/>
</dbReference>
<sequence>MIILDGVYKSYQTNDNKNEVLKNISLKVGRSEFVAIMGSSGSGKSTLLNIIGLLDNLDSGYLSLNGLECMNLNETEKAKLRNELMGFVFQSFHLLPNKTVLKNIELALFYQKVKSKERTLKAKDVLQKVGLLEKADSLPNELSGGQKQRVAIARALVTNPPIIFADEPTGALDSKTSHEIMNLFKGINANGKTILMITHDKTVAGYADKIIHLADGHILI</sequence>
<evidence type="ECO:0000259" key="6">
    <source>
        <dbReference type="PROSITE" id="PS50893"/>
    </source>
</evidence>
<keyword evidence="3 7" id="KW-0067">ATP-binding</keyword>
<dbReference type="Pfam" id="PF00005">
    <property type="entry name" value="ABC_tran"/>
    <property type="match status" value="1"/>
</dbReference>
<dbReference type="PROSITE" id="PS50893">
    <property type="entry name" value="ABC_TRANSPORTER_2"/>
    <property type="match status" value="1"/>
</dbReference>
<dbReference type="GO" id="GO:0022857">
    <property type="term" value="F:transmembrane transporter activity"/>
    <property type="evidence" value="ECO:0007669"/>
    <property type="project" value="UniProtKB-ARBA"/>
</dbReference>
<dbReference type="FunFam" id="3.40.50.300:FF:000032">
    <property type="entry name" value="Export ABC transporter ATP-binding protein"/>
    <property type="match status" value="1"/>
</dbReference>
<proteinExistence type="inferred from homology"/>
<dbReference type="GO" id="GO:0016887">
    <property type="term" value="F:ATP hydrolysis activity"/>
    <property type="evidence" value="ECO:0007669"/>
    <property type="project" value="InterPro"/>
</dbReference>
<dbReference type="InterPro" id="IPR003593">
    <property type="entry name" value="AAA+_ATPase"/>
</dbReference>
<dbReference type="KEGG" id="fll:EI427_21230"/>
<reference evidence="7 8" key="1">
    <citation type="submission" date="2018-12" db="EMBL/GenBank/DDBJ databases">
        <title>Flammeovirga pectinis sp. nov., isolated from the gut of the Korean scallop, Patinopecten yessoensis.</title>
        <authorList>
            <person name="Bae J.-W."/>
            <person name="Jeong Y.-S."/>
            <person name="Kang W."/>
        </authorList>
    </citation>
    <scope>NUCLEOTIDE SEQUENCE [LARGE SCALE GENOMIC DNA]</scope>
    <source>
        <strain evidence="7 8">L12M1</strain>
    </source>
</reference>
<dbReference type="SUPFAM" id="SSF52540">
    <property type="entry name" value="P-loop containing nucleoside triphosphate hydrolases"/>
    <property type="match status" value="1"/>
</dbReference>
<evidence type="ECO:0000256" key="4">
    <source>
        <dbReference type="ARBA" id="ARBA00022967"/>
    </source>
</evidence>
<dbReference type="InterPro" id="IPR017911">
    <property type="entry name" value="MacB-like_ATP-bd"/>
</dbReference>
<accession>A0A3Q9FRK3</accession>
<dbReference type="PANTHER" id="PTHR42798:SF6">
    <property type="entry name" value="CELL DIVISION ATP-BINDING PROTEIN FTSE"/>
    <property type="match status" value="1"/>
</dbReference>
<gene>
    <name evidence="7" type="ORF">EI427_21230</name>
</gene>
<dbReference type="CDD" id="cd03255">
    <property type="entry name" value="ABC_MJ0796_LolCDE_FtsE"/>
    <property type="match status" value="1"/>
</dbReference>
<dbReference type="GO" id="GO:0098796">
    <property type="term" value="C:membrane protein complex"/>
    <property type="evidence" value="ECO:0007669"/>
    <property type="project" value="UniProtKB-ARBA"/>
</dbReference>
<dbReference type="InterPro" id="IPR017871">
    <property type="entry name" value="ABC_transporter-like_CS"/>
</dbReference>
<dbReference type="PROSITE" id="PS00211">
    <property type="entry name" value="ABC_TRANSPORTER_1"/>
    <property type="match status" value="1"/>
</dbReference>
<dbReference type="RefSeq" id="WP_126618769.1">
    <property type="nucleotide sequence ID" value="NZ_CP034563.1"/>
</dbReference>
<feature type="domain" description="ABC transporter" evidence="6">
    <location>
        <begin position="2"/>
        <end position="220"/>
    </location>
</feature>
<name>A0A3Q9FRK3_9BACT</name>
<dbReference type="SMART" id="SM00382">
    <property type="entry name" value="AAA"/>
    <property type="match status" value="1"/>
</dbReference>
<dbReference type="GO" id="GO:0005524">
    <property type="term" value="F:ATP binding"/>
    <property type="evidence" value="ECO:0007669"/>
    <property type="project" value="UniProtKB-KW"/>
</dbReference>
<dbReference type="AlphaFoldDB" id="A0A3Q9FRK3"/>
<dbReference type="InterPro" id="IPR003439">
    <property type="entry name" value="ABC_transporter-like_ATP-bd"/>
</dbReference>
<organism evidence="7 8">
    <name type="scientific">Flammeovirga pectinis</name>
    <dbReference type="NCBI Taxonomy" id="2494373"/>
    <lineage>
        <taxon>Bacteria</taxon>
        <taxon>Pseudomonadati</taxon>
        <taxon>Bacteroidota</taxon>
        <taxon>Cytophagia</taxon>
        <taxon>Cytophagales</taxon>
        <taxon>Flammeovirgaceae</taxon>
        <taxon>Flammeovirga</taxon>
    </lineage>
</organism>
<dbReference type="Gene3D" id="3.40.50.300">
    <property type="entry name" value="P-loop containing nucleotide triphosphate hydrolases"/>
    <property type="match status" value="1"/>
</dbReference>
<keyword evidence="2" id="KW-0547">Nucleotide-binding</keyword>
<keyword evidence="8" id="KW-1185">Reference proteome</keyword>
<dbReference type="InterPro" id="IPR027417">
    <property type="entry name" value="P-loop_NTPase"/>
</dbReference>
<keyword evidence="1" id="KW-0813">Transport</keyword>
<keyword evidence="4" id="KW-1278">Translocase</keyword>
<evidence type="ECO:0000313" key="7">
    <source>
        <dbReference type="EMBL" id="AZQ64750.1"/>
    </source>
</evidence>
<evidence type="ECO:0000256" key="3">
    <source>
        <dbReference type="ARBA" id="ARBA00022840"/>
    </source>
</evidence>
<dbReference type="OrthoDB" id="1114670at2"/>
<evidence type="ECO:0000313" key="8">
    <source>
        <dbReference type="Proteomes" id="UP000267268"/>
    </source>
</evidence>
<evidence type="ECO:0000256" key="5">
    <source>
        <dbReference type="ARBA" id="ARBA00038388"/>
    </source>
</evidence>
<dbReference type="EMBL" id="CP034563">
    <property type="protein sequence ID" value="AZQ64750.1"/>
    <property type="molecule type" value="Genomic_DNA"/>
</dbReference>
<protein>
    <submittedName>
        <fullName evidence="7">ABC transporter ATP-binding protein</fullName>
    </submittedName>
</protein>
<comment type="similarity">
    <text evidence="5">Belongs to the ABC transporter superfamily. Macrolide exporter (TC 3.A.1.122) family.</text>
</comment>
<evidence type="ECO:0000256" key="1">
    <source>
        <dbReference type="ARBA" id="ARBA00022448"/>
    </source>
</evidence>
<evidence type="ECO:0000256" key="2">
    <source>
        <dbReference type="ARBA" id="ARBA00022741"/>
    </source>
</evidence>
<dbReference type="Proteomes" id="UP000267268">
    <property type="component" value="Chromosome 2"/>
</dbReference>